<gene>
    <name evidence="5" type="ORF">MAR_003365</name>
</gene>
<reference evidence="5" key="1">
    <citation type="submission" date="2022-11" db="EMBL/GenBank/DDBJ databases">
        <title>Centuries of genome instability and evolution in soft-shell clam transmissible cancer (bioRxiv).</title>
        <authorList>
            <person name="Hart S.F.M."/>
            <person name="Yonemitsu M.A."/>
            <person name="Giersch R.M."/>
            <person name="Beal B.F."/>
            <person name="Arriagada G."/>
            <person name="Davis B.W."/>
            <person name="Ostrander E.A."/>
            <person name="Goff S.P."/>
            <person name="Metzger M.J."/>
        </authorList>
    </citation>
    <scope>NUCLEOTIDE SEQUENCE</scope>
    <source>
        <strain evidence="5">MELC-2E11</strain>
        <tissue evidence="5">Siphon/mantle</tissue>
    </source>
</reference>
<accession>A0ABY7G5S7</accession>
<dbReference type="SMART" id="SM00202">
    <property type="entry name" value="SR"/>
    <property type="match status" value="1"/>
</dbReference>
<dbReference type="PRINTS" id="PR00258">
    <property type="entry name" value="SPERACTRCPTR"/>
</dbReference>
<dbReference type="SUPFAM" id="SSF56487">
    <property type="entry name" value="SRCR-like"/>
    <property type="match status" value="1"/>
</dbReference>
<organism evidence="5 6">
    <name type="scientific">Mya arenaria</name>
    <name type="common">Soft-shell clam</name>
    <dbReference type="NCBI Taxonomy" id="6604"/>
    <lineage>
        <taxon>Eukaryota</taxon>
        <taxon>Metazoa</taxon>
        <taxon>Spiralia</taxon>
        <taxon>Lophotrochozoa</taxon>
        <taxon>Mollusca</taxon>
        <taxon>Bivalvia</taxon>
        <taxon>Autobranchia</taxon>
        <taxon>Heteroconchia</taxon>
        <taxon>Euheterodonta</taxon>
        <taxon>Imparidentia</taxon>
        <taxon>Neoheterodontei</taxon>
        <taxon>Myida</taxon>
        <taxon>Myoidea</taxon>
        <taxon>Myidae</taxon>
        <taxon>Mya</taxon>
    </lineage>
</organism>
<evidence type="ECO:0000259" key="4">
    <source>
        <dbReference type="PROSITE" id="PS50287"/>
    </source>
</evidence>
<evidence type="ECO:0000313" key="5">
    <source>
        <dbReference type="EMBL" id="WAR29797.1"/>
    </source>
</evidence>
<evidence type="ECO:0000256" key="2">
    <source>
        <dbReference type="PROSITE-ProRule" id="PRU00196"/>
    </source>
</evidence>
<keyword evidence="1 2" id="KW-1015">Disulfide bond</keyword>
<comment type="caution">
    <text evidence="2">Lacks conserved residue(s) required for the propagation of feature annotation.</text>
</comment>
<evidence type="ECO:0000256" key="1">
    <source>
        <dbReference type="ARBA" id="ARBA00023157"/>
    </source>
</evidence>
<name>A0ABY7G5S7_MYAAR</name>
<feature type="compositionally biased region" description="Low complexity" evidence="3">
    <location>
        <begin position="52"/>
        <end position="67"/>
    </location>
</feature>
<dbReference type="PANTHER" id="PTHR48071">
    <property type="entry name" value="SRCR DOMAIN-CONTAINING PROTEIN"/>
    <property type="match status" value="1"/>
</dbReference>
<evidence type="ECO:0000256" key="3">
    <source>
        <dbReference type="SAM" id="MobiDB-lite"/>
    </source>
</evidence>
<dbReference type="Gene3D" id="3.10.250.10">
    <property type="entry name" value="SRCR-like domain"/>
    <property type="match status" value="1"/>
</dbReference>
<sequence>YAIPAYNLFKQVLADMTINSAKRVVQKGTLTVTEPSSLFISPRQALMNEDFPQPTGPTTATSSPSPIRTDKSSSKNNNENQSRCTKDISSIKDKIHKMDSKMDAILRQGQNREDIHQAQSGSQTHEEQSLNDIVEPIALQQQLERIKRGFKEEKEGIRHELDDLKGISQNLLVGKDQITEYLLTLEKNVNTFLNKIIGELKDGILDITKNVQRDLNMSIEHSADGIEEKAQSLKELVERTDTISKSRSDMITETLTTALSASEKTIVGYLNDTSLKTAVLVDSVKQDINIIKENTDKIIANANMTSPVRLANKSEYLNGVQGRLEILHDGVWGTVCDDGFEEIDAKVACKMIDVNLSFDKVQPSTYYGPGTGMIWLDDMSCNGEERSLFNCPGVVIGKHNCGHVEDVGIRCWYR</sequence>
<proteinExistence type="predicted"/>
<protein>
    <submittedName>
        <fullName evidence="5">SRCRL-like protein</fullName>
    </submittedName>
</protein>
<dbReference type="Proteomes" id="UP001164746">
    <property type="component" value="Chromosome 16"/>
</dbReference>
<feature type="region of interest" description="Disordered" evidence="3">
    <location>
        <begin position="48"/>
        <end position="91"/>
    </location>
</feature>
<keyword evidence="6" id="KW-1185">Reference proteome</keyword>
<dbReference type="InterPro" id="IPR001190">
    <property type="entry name" value="SRCR"/>
</dbReference>
<dbReference type="EMBL" id="CP111027">
    <property type="protein sequence ID" value="WAR29797.1"/>
    <property type="molecule type" value="Genomic_DNA"/>
</dbReference>
<feature type="disulfide bond" evidence="2">
    <location>
        <begin position="381"/>
        <end position="391"/>
    </location>
</feature>
<dbReference type="PANTHER" id="PTHR48071:SF24">
    <property type="entry name" value="DELETED IN MALIGNANT BRAIN TUMORS 1 PROTEIN-LIKE"/>
    <property type="match status" value="1"/>
</dbReference>
<dbReference type="Pfam" id="PF00530">
    <property type="entry name" value="SRCR"/>
    <property type="match status" value="1"/>
</dbReference>
<feature type="non-terminal residue" evidence="5">
    <location>
        <position position="414"/>
    </location>
</feature>
<evidence type="ECO:0000313" key="6">
    <source>
        <dbReference type="Proteomes" id="UP001164746"/>
    </source>
</evidence>
<dbReference type="PROSITE" id="PS50287">
    <property type="entry name" value="SRCR_2"/>
    <property type="match status" value="1"/>
</dbReference>
<feature type="domain" description="SRCR" evidence="4">
    <location>
        <begin position="308"/>
        <end position="412"/>
    </location>
</feature>
<dbReference type="InterPro" id="IPR036772">
    <property type="entry name" value="SRCR-like_dom_sf"/>
</dbReference>